<evidence type="ECO:0000313" key="2">
    <source>
        <dbReference type="EMBL" id="KIL56821.1"/>
    </source>
</evidence>
<dbReference type="HOGENOM" id="CLU_2757252_0_0_1"/>
<evidence type="ECO:0000256" key="1">
    <source>
        <dbReference type="SAM" id="MobiDB-lite"/>
    </source>
</evidence>
<accession>A0A0C2WJH5</accession>
<gene>
    <name evidence="2" type="ORF">M378DRAFT_172352</name>
</gene>
<proteinExistence type="predicted"/>
<evidence type="ECO:0000313" key="3">
    <source>
        <dbReference type="Proteomes" id="UP000054549"/>
    </source>
</evidence>
<protein>
    <submittedName>
        <fullName evidence="2">Uncharacterized protein</fullName>
    </submittedName>
</protein>
<dbReference type="Proteomes" id="UP000054549">
    <property type="component" value="Unassembled WGS sequence"/>
</dbReference>
<sequence>MYRQPRNILNSVPRKRGMGDLPAASTASRTALLLCVEQLSTIMILFGSGNGFMRGSCTSKLERRMKASQD</sequence>
<feature type="region of interest" description="Disordered" evidence="1">
    <location>
        <begin position="1"/>
        <end position="22"/>
    </location>
</feature>
<dbReference type="InParanoid" id="A0A0C2WJH5"/>
<name>A0A0C2WJH5_AMAMK</name>
<keyword evidence="3" id="KW-1185">Reference proteome</keyword>
<reference evidence="2 3" key="1">
    <citation type="submission" date="2014-04" db="EMBL/GenBank/DDBJ databases">
        <title>Evolutionary Origins and Diversification of the Mycorrhizal Mutualists.</title>
        <authorList>
            <consortium name="DOE Joint Genome Institute"/>
            <consortium name="Mycorrhizal Genomics Consortium"/>
            <person name="Kohler A."/>
            <person name="Kuo A."/>
            <person name="Nagy L.G."/>
            <person name="Floudas D."/>
            <person name="Copeland A."/>
            <person name="Barry K.W."/>
            <person name="Cichocki N."/>
            <person name="Veneault-Fourrey C."/>
            <person name="LaButti K."/>
            <person name="Lindquist E.A."/>
            <person name="Lipzen A."/>
            <person name="Lundell T."/>
            <person name="Morin E."/>
            <person name="Murat C."/>
            <person name="Riley R."/>
            <person name="Ohm R."/>
            <person name="Sun H."/>
            <person name="Tunlid A."/>
            <person name="Henrissat B."/>
            <person name="Grigoriev I.V."/>
            <person name="Hibbett D.S."/>
            <person name="Martin F."/>
        </authorList>
    </citation>
    <scope>NUCLEOTIDE SEQUENCE [LARGE SCALE GENOMIC DNA]</scope>
    <source>
        <strain evidence="2 3">Koide BX008</strain>
    </source>
</reference>
<organism evidence="2 3">
    <name type="scientific">Amanita muscaria (strain Koide BX008)</name>
    <dbReference type="NCBI Taxonomy" id="946122"/>
    <lineage>
        <taxon>Eukaryota</taxon>
        <taxon>Fungi</taxon>
        <taxon>Dikarya</taxon>
        <taxon>Basidiomycota</taxon>
        <taxon>Agaricomycotina</taxon>
        <taxon>Agaricomycetes</taxon>
        <taxon>Agaricomycetidae</taxon>
        <taxon>Agaricales</taxon>
        <taxon>Pluteineae</taxon>
        <taxon>Amanitaceae</taxon>
        <taxon>Amanita</taxon>
    </lineage>
</organism>
<dbReference type="EMBL" id="KN818398">
    <property type="protein sequence ID" value="KIL56821.1"/>
    <property type="molecule type" value="Genomic_DNA"/>
</dbReference>
<dbReference type="AlphaFoldDB" id="A0A0C2WJH5"/>